<evidence type="ECO:0000313" key="1">
    <source>
        <dbReference type="EMBL" id="OJA11528.1"/>
    </source>
</evidence>
<comment type="caution">
    <text evidence="1">The sequence shown here is derived from an EMBL/GenBank/DDBJ whole genome shotgun (WGS) entry which is preliminary data.</text>
</comment>
<keyword evidence="2" id="KW-1185">Reference proteome</keyword>
<evidence type="ECO:0000313" key="2">
    <source>
        <dbReference type="Proteomes" id="UP000183567"/>
    </source>
</evidence>
<organism evidence="1 2">
    <name type="scientific">Rhizopogon vesiculosus</name>
    <dbReference type="NCBI Taxonomy" id="180088"/>
    <lineage>
        <taxon>Eukaryota</taxon>
        <taxon>Fungi</taxon>
        <taxon>Dikarya</taxon>
        <taxon>Basidiomycota</taxon>
        <taxon>Agaricomycotina</taxon>
        <taxon>Agaricomycetes</taxon>
        <taxon>Agaricomycetidae</taxon>
        <taxon>Boletales</taxon>
        <taxon>Suillineae</taxon>
        <taxon>Rhizopogonaceae</taxon>
        <taxon>Rhizopogon</taxon>
    </lineage>
</organism>
<dbReference type="Proteomes" id="UP000183567">
    <property type="component" value="Unassembled WGS sequence"/>
</dbReference>
<dbReference type="AlphaFoldDB" id="A0A1J8QDU7"/>
<dbReference type="EMBL" id="LVVM01005030">
    <property type="protein sequence ID" value="OJA11528.1"/>
    <property type="molecule type" value="Genomic_DNA"/>
</dbReference>
<accession>A0A1J8QDU7</accession>
<name>A0A1J8QDU7_9AGAM</name>
<sequence length="35" mass="4063">MVLSQRADSIGSYADQNLRQPYGWLCKAEFTFRLP</sequence>
<proteinExistence type="predicted"/>
<reference evidence="1 2" key="1">
    <citation type="submission" date="2016-03" db="EMBL/GenBank/DDBJ databases">
        <title>Comparative genomics of the ectomycorrhizal sister species Rhizopogon vinicolor and Rhizopogon vesiculosus (Basidiomycota: Boletales) reveals a divergence of the mating type B locus.</title>
        <authorList>
            <person name="Mujic A.B."/>
            <person name="Kuo A."/>
            <person name="Tritt A."/>
            <person name="Lipzen A."/>
            <person name="Chen C."/>
            <person name="Johnson J."/>
            <person name="Sharma A."/>
            <person name="Barry K."/>
            <person name="Grigoriev I.V."/>
            <person name="Spatafora J.W."/>
        </authorList>
    </citation>
    <scope>NUCLEOTIDE SEQUENCE [LARGE SCALE GENOMIC DNA]</scope>
    <source>
        <strain evidence="1 2">AM-OR11-056</strain>
    </source>
</reference>
<protein>
    <submittedName>
        <fullName evidence="1">Uncharacterized protein</fullName>
    </submittedName>
</protein>
<gene>
    <name evidence="1" type="ORF">AZE42_09509</name>
</gene>